<dbReference type="Gene3D" id="2.40.50.140">
    <property type="entry name" value="Nucleic acid-binding proteins"/>
    <property type="match status" value="1"/>
</dbReference>
<evidence type="ECO:0000259" key="8">
    <source>
        <dbReference type="Pfam" id="PF11967"/>
    </source>
</evidence>
<dbReference type="SUPFAM" id="SSF50249">
    <property type="entry name" value="Nucleic acid-binding proteins"/>
    <property type="match status" value="1"/>
</dbReference>
<evidence type="ECO:0000256" key="5">
    <source>
        <dbReference type="ARBA" id="ARBA00023204"/>
    </source>
</evidence>
<dbReference type="EMBL" id="CP130318">
    <property type="protein sequence ID" value="WNQ13467.1"/>
    <property type="molecule type" value="Genomic_DNA"/>
</dbReference>
<accession>A0AA96RGW1</accession>
<dbReference type="InterPro" id="IPR037278">
    <property type="entry name" value="ARFGAP/RecO"/>
</dbReference>
<evidence type="ECO:0000256" key="2">
    <source>
        <dbReference type="ARBA" id="ARBA00021310"/>
    </source>
</evidence>
<proteinExistence type="inferred from homology"/>
<dbReference type="InterPro" id="IPR022572">
    <property type="entry name" value="DNA_rep/recomb_RecO_N"/>
</dbReference>
<dbReference type="GO" id="GO:0006310">
    <property type="term" value="P:DNA recombination"/>
    <property type="evidence" value="ECO:0007669"/>
    <property type="project" value="UniProtKB-UniRule"/>
</dbReference>
<comment type="similarity">
    <text evidence="1 7">Belongs to the RecO family.</text>
</comment>
<comment type="function">
    <text evidence="7">Involved in DNA repair and RecF pathway recombination.</text>
</comment>
<evidence type="ECO:0000256" key="3">
    <source>
        <dbReference type="ARBA" id="ARBA00022763"/>
    </source>
</evidence>
<keyword evidence="4 7" id="KW-0233">DNA recombination</keyword>
<dbReference type="RefSeq" id="WP_315607248.1">
    <property type="nucleotide sequence ID" value="NZ_CP130318.1"/>
</dbReference>
<evidence type="ECO:0000313" key="10">
    <source>
        <dbReference type="Proteomes" id="UP001305702"/>
    </source>
</evidence>
<evidence type="ECO:0000256" key="7">
    <source>
        <dbReference type="HAMAP-Rule" id="MF_00201"/>
    </source>
</evidence>
<organism evidence="9 10">
    <name type="scientific">Paenibacillus aurantius</name>
    <dbReference type="NCBI Taxonomy" id="2918900"/>
    <lineage>
        <taxon>Bacteria</taxon>
        <taxon>Bacillati</taxon>
        <taxon>Bacillota</taxon>
        <taxon>Bacilli</taxon>
        <taxon>Bacillales</taxon>
        <taxon>Paenibacillaceae</taxon>
        <taxon>Paenibacillus</taxon>
    </lineage>
</organism>
<evidence type="ECO:0000256" key="1">
    <source>
        <dbReference type="ARBA" id="ARBA00007452"/>
    </source>
</evidence>
<dbReference type="KEGG" id="paun:MJA45_10740"/>
<dbReference type="HAMAP" id="MF_00201">
    <property type="entry name" value="RecO"/>
    <property type="match status" value="1"/>
</dbReference>
<dbReference type="Pfam" id="PF02565">
    <property type="entry name" value="RecO_C"/>
    <property type="match status" value="1"/>
</dbReference>
<dbReference type="Gene3D" id="1.20.1440.120">
    <property type="entry name" value="Recombination protein O, C-terminal domain"/>
    <property type="match status" value="1"/>
</dbReference>
<dbReference type="InterPro" id="IPR012340">
    <property type="entry name" value="NA-bd_OB-fold"/>
</dbReference>
<keyword evidence="10" id="KW-1185">Reference proteome</keyword>
<dbReference type="Pfam" id="PF11967">
    <property type="entry name" value="RecO_N"/>
    <property type="match status" value="1"/>
</dbReference>
<keyword evidence="5 7" id="KW-0234">DNA repair</keyword>
<dbReference type="Proteomes" id="UP001305702">
    <property type="component" value="Chromosome"/>
</dbReference>
<feature type="domain" description="DNA replication/recombination mediator RecO N-terminal" evidence="8">
    <location>
        <begin position="1"/>
        <end position="77"/>
    </location>
</feature>
<dbReference type="PANTHER" id="PTHR33991:SF1">
    <property type="entry name" value="DNA REPAIR PROTEIN RECO"/>
    <property type="match status" value="1"/>
</dbReference>
<sequence length="248" mass="27752">MLKRTEGIVIRSTDYGEGHKIVTLYTREAGKISLMARGAKKAKSRHTAVTQLFTYGEFVFFQGSGMGTLNQGDLIESHHALREDLHKAAYSSYLVEMVDRLVPDQEPNGMLFEQLKAGLSAIEEDKDADIVIHIMEMKMLALAGYLPQLDECVSCGSDEGQMALSVMQGGVLCPRCRLKDPGALVLAPGTLKLLRLFQRMDLRRIGSVEVKAETKAQLKAAMRSFMDVHMGVKWKSRSFLEQMEKYNF</sequence>
<evidence type="ECO:0000256" key="6">
    <source>
        <dbReference type="ARBA" id="ARBA00033409"/>
    </source>
</evidence>
<dbReference type="GO" id="GO:0006302">
    <property type="term" value="P:double-strand break repair"/>
    <property type="evidence" value="ECO:0007669"/>
    <property type="project" value="TreeGrafter"/>
</dbReference>
<name>A0AA96RGW1_9BACL</name>
<protein>
    <recommendedName>
        <fullName evidence="2 7">DNA repair protein RecO</fullName>
    </recommendedName>
    <alternativeName>
        <fullName evidence="6 7">Recombination protein O</fullName>
    </alternativeName>
</protein>
<dbReference type="PANTHER" id="PTHR33991">
    <property type="entry name" value="DNA REPAIR PROTEIN RECO"/>
    <property type="match status" value="1"/>
</dbReference>
<dbReference type="SUPFAM" id="SSF57863">
    <property type="entry name" value="ArfGap/RecO-like zinc finger"/>
    <property type="match status" value="1"/>
</dbReference>
<reference evidence="9 10" key="1">
    <citation type="submission" date="2022-02" db="EMBL/GenBank/DDBJ databases">
        <title>Paenibacillus sp. MBLB1776 Whole Genome Shotgun Sequencing.</title>
        <authorList>
            <person name="Hwang C.Y."/>
            <person name="Cho E.-S."/>
            <person name="Seo M.-J."/>
        </authorList>
    </citation>
    <scope>NUCLEOTIDE SEQUENCE [LARGE SCALE GENOMIC DNA]</scope>
    <source>
        <strain evidence="9 10">MBLB1776</strain>
    </source>
</reference>
<dbReference type="NCBIfam" id="TIGR00613">
    <property type="entry name" value="reco"/>
    <property type="match status" value="1"/>
</dbReference>
<dbReference type="InterPro" id="IPR042242">
    <property type="entry name" value="RecO_C"/>
</dbReference>
<gene>
    <name evidence="7 9" type="primary">recO</name>
    <name evidence="9" type="ORF">MJA45_10740</name>
</gene>
<dbReference type="InterPro" id="IPR003717">
    <property type="entry name" value="RecO"/>
</dbReference>
<evidence type="ECO:0000313" key="9">
    <source>
        <dbReference type="EMBL" id="WNQ13467.1"/>
    </source>
</evidence>
<dbReference type="GO" id="GO:0043590">
    <property type="term" value="C:bacterial nucleoid"/>
    <property type="evidence" value="ECO:0007669"/>
    <property type="project" value="TreeGrafter"/>
</dbReference>
<dbReference type="AlphaFoldDB" id="A0AA96RGW1"/>
<keyword evidence="3 7" id="KW-0227">DNA damage</keyword>
<evidence type="ECO:0000256" key="4">
    <source>
        <dbReference type="ARBA" id="ARBA00023172"/>
    </source>
</evidence>